<dbReference type="InterPro" id="IPR036028">
    <property type="entry name" value="SH3-like_dom_sf"/>
</dbReference>
<dbReference type="AlphaFoldDB" id="A0A8H3GD15"/>
<dbReference type="PANTHER" id="PTHR45929">
    <property type="entry name" value="JAK PATHWAY SIGNAL TRANSDUCTION ADAPTOR MOLECULE"/>
    <property type="match status" value="1"/>
</dbReference>
<feature type="region of interest" description="Disordered" evidence="3">
    <location>
        <begin position="52"/>
        <end position="79"/>
    </location>
</feature>
<dbReference type="Pfam" id="PF00018">
    <property type="entry name" value="SH3_1"/>
    <property type="match status" value="1"/>
</dbReference>
<dbReference type="EMBL" id="CAJPDR010000496">
    <property type="protein sequence ID" value="CAF9937986.1"/>
    <property type="molecule type" value="Genomic_DNA"/>
</dbReference>
<dbReference type="Proteomes" id="UP000664203">
    <property type="component" value="Unassembled WGS sequence"/>
</dbReference>
<dbReference type="OrthoDB" id="6250593at2759"/>
<dbReference type="SMART" id="SM00326">
    <property type="entry name" value="SH3"/>
    <property type="match status" value="1"/>
</dbReference>
<dbReference type="InterPro" id="IPR050670">
    <property type="entry name" value="STAM"/>
</dbReference>
<sequence>MPNMEEQSAAMTNRSLRTIRNELEFLSDSGVITSNQLSTLISQLPAQKSLHAPLASPQPTTTPAHITPLSPPVSEMTNTSVNEKQGNFYAPIPQSALPPPAYASSPAPPALATASALYEYHPSDAGDLAILPNDRVLITEFMNADWAKGRNERTGMEGIFPRSYVAIMDEKGVMGRHQPPPPPMQSSYGNMPVDVSQSGSSSAHGKESKLNANGKKFGKKMGNAAIFGAGATIGSNLVNGIF</sequence>
<accession>A0A8H3GD15</accession>
<evidence type="ECO:0000313" key="5">
    <source>
        <dbReference type="EMBL" id="CAF9937986.1"/>
    </source>
</evidence>
<evidence type="ECO:0000313" key="6">
    <source>
        <dbReference type="Proteomes" id="UP000664203"/>
    </source>
</evidence>
<evidence type="ECO:0000256" key="1">
    <source>
        <dbReference type="ARBA" id="ARBA00022443"/>
    </source>
</evidence>
<feature type="domain" description="SH3" evidence="4">
    <location>
        <begin position="109"/>
        <end position="170"/>
    </location>
</feature>
<evidence type="ECO:0000259" key="4">
    <source>
        <dbReference type="PROSITE" id="PS50002"/>
    </source>
</evidence>
<dbReference type="PANTHER" id="PTHR45929:SF7">
    <property type="entry name" value="LAS SEVENTEEN-BINDING PROTEIN 1"/>
    <property type="match status" value="1"/>
</dbReference>
<evidence type="ECO:0000256" key="3">
    <source>
        <dbReference type="SAM" id="MobiDB-lite"/>
    </source>
</evidence>
<reference evidence="5" key="1">
    <citation type="submission" date="2021-03" db="EMBL/GenBank/DDBJ databases">
        <authorList>
            <person name="Tagirdzhanova G."/>
        </authorList>
    </citation>
    <scope>NUCLEOTIDE SEQUENCE</scope>
</reference>
<dbReference type="Gene3D" id="2.30.30.40">
    <property type="entry name" value="SH3 Domains"/>
    <property type="match status" value="1"/>
</dbReference>
<feature type="compositionally biased region" description="Polar residues" evidence="3">
    <location>
        <begin position="185"/>
        <end position="203"/>
    </location>
</feature>
<dbReference type="PROSITE" id="PS50002">
    <property type="entry name" value="SH3"/>
    <property type="match status" value="1"/>
</dbReference>
<keyword evidence="1 2" id="KW-0728">SH3 domain</keyword>
<dbReference type="CDD" id="cd00174">
    <property type="entry name" value="SH3"/>
    <property type="match status" value="1"/>
</dbReference>
<gene>
    <name evidence="5" type="ORF">ALECFALPRED_007470</name>
</gene>
<proteinExistence type="predicted"/>
<organism evidence="5 6">
    <name type="scientific">Alectoria fallacina</name>
    <dbReference type="NCBI Taxonomy" id="1903189"/>
    <lineage>
        <taxon>Eukaryota</taxon>
        <taxon>Fungi</taxon>
        <taxon>Dikarya</taxon>
        <taxon>Ascomycota</taxon>
        <taxon>Pezizomycotina</taxon>
        <taxon>Lecanoromycetes</taxon>
        <taxon>OSLEUM clade</taxon>
        <taxon>Lecanoromycetidae</taxon>
        <taxon>Lecanorales</taxon>
        <taxon>Lecanorineae</taxon>
        <taxon>Parmeliaceae</taxon>
        <taxon>Alectoria</taxon>
    </lineage>
</organism>
<dbReference type="SUPFAM" id="SSF50044">
    <property type="entry name" value="SH3-domain"/>
    <property type="match status" value="1"/>
</dbReference>
<comment type="caution">
    <text evidence="5">The sequence shown here is derived from an EMBL/GenBank/DDBJ whole genome shotgun (WGS) entry which is preliminary data.</text>
</comment>
<dbReference type="InterPro" id="IPR001452">
    <property type="entry name" value="SH3_domain"/>
</dbReference>
<feature type="region of interest" description="Disordered" evidence="3">
    <location>
        <begin position="177"/>
        <end position="214"/>
    </location>
</feature>
<protein>
    <recommendedName>
        <fullName evidence="4">SH3 domain-containing protein</fullName>
    </recommendedName>
</protein>
<evidence type="ECO:0000256" key="2">
    <source>
        <dbReference type="PROSITE-ProRule" id="PRU00192"/>
    </source>
</evidence>
<keyword evidence="6" id="KW-1185">Reference proteome</keyword>
<name>A0A8H3GD15_9LECA</name>